<accession>A0A9R1WRG4</accession>
<evidence type="ECO:0000256" key="2">
    <source>
        <dbReference type="ARBA" id="ARBA00005507"/>
    </source>
</evidence>
<sequence>MALRRIRFTLRYSVVTYVLCFSAVVMAYDIFDPTANITITWDVVSWTPDGYVAVVKMNNYQMYRPIMTPGWTLGWTWAKKEIIWSILGAQAIDQGDCKDLPSNIPHSCEKNPRIIDMQPGVPYNQQFLNCCKGGFVSSMGQDPANSVSAFQLSVGNSGNTYKTVGLPKNFSLLGPNQGYTCSPISIVPSSVSLSSGGRRKNRALMSWQLVCRYSQFLASEIPTCCVSMSSFYNSDITPCLSCACGCRNNENCVTNNSPISRVVGSTSPHTEGNAPLKRCTHHMCPVRVHWHVKRNYKMYWHVRITITNFNFNFNYTKWTLVAQHPNLNNIAKVDDFNYKPLLLFEPISKLMRTSMSSPRNLPDDMKQTHLSTSSWFLNADDTGMFYGVEELDNDHLLEAASVHSEMILQKNRTTFSLNRGWAFPHKVYFNGDECIMPLPVSYPSLPNSVLPLLYVGRMAIIIQVLIATFHQFI</sequence>
<dbReference type="PANTHER" id="PTHR31673">
    <property type="entry name" value="PROTEIN COBRA"/>
    <property type="match status" value="1"/>
</dbReference>
<dbReference type="InterPro" id="IPR006918">
    <property type="entry name" value="COBRA_pln"/>
</dbReference>
<keyword evidence="6" id="KW-0449">Lipoprotein</keyword>
<keyword evidence="8" id="KW-0812">Transmembrane</keyword>
<evidence type="ECO:0000256" key="3">
    <source>
        <dbReference type="ARBA" id="ARBA00022622"/>
    </source>
</evidence>
<keyword evidence="8" id="KW-0472">Membrane</keyword>
<keyword evidence="8" id="KW-1133">Transmembrane helix</keyword>
<name>A0A9R1WRG4_LACSA</name>
<dbReference type="GO" id="GO:0098552">
    <property type="term" value="C:side of membrane"/>
    <property type="evidence" value="ECO:0007669"/>
    <property type="project" value="UniProtKB-KW"/>
</dbReference>
<dbReference type="GO" id="GO:0010215">
    <property type="term" value="P:cellulose microfibril organization"/>
    <property type="evidence" value="ECO:0007669"/>
    <property type="project" value="InterPro"/>
</dbReference>
<evidence type="ECO:0000256" key="8">
    <source>
        <dbReference type="SAM" id="Phobius"/>
    </source>
</evidence>
<evidence type="ECO:0000313" key="11">
    <source>
        <dbReference type="Proteomes" id="UP000235145"/>
    </source>
</evidence>
<feature type="transmembrane region" description="Helical" evidence="8">
    <location>
        <begin position="12"/>
        <end position="31"/>
    </location>
</feature>
<dbReference type="PIRSF" id="PIRSF038122">
    <property type="entry name" value="COBRA"/>
    <property type="match status" value="1"/>
</dbReference>
<dbReference type="Pfam" id="PF25079">
    <property type="entry name" value="COB_C"/>
    <property type="match status" value="1"/>
</dbReference>
<comment type="subcellular location">
    <subcellularLocation>
        <location evidence="1">Cell membrane</location>
        <topology evidence="1">Lipid-anchor</topology>
        <topology evidence="1">GPI-anchor</topology>
    </subcellularLocation>
</comment>
<evidence type="ECO:0000256" key="6">
    <source>
        <dbReference type="ARBA" id="ARBA00023288"/>
    </source>
</evidence>
<dbReference type="InterPro" id="IPR056900">
    <property type="entry name" value="COB_C"/>
</dbReference>
<protein>
    <recommendedName>
        <fullName evidence="7">COBRA-like protein</fullName>
    </recommendedName>
</protein>
<evidence type="ECO:0000256" key="5">
    <source>
        <dbReference type="ARBA" id="ARBA00023180"/>
    </source>
</evidence>
<evidence type="ECO:0000256" key="7">
    <source>
        <dbReference type="PIRNR" id="PIRNR038122"/>
    </source>
</evidence>
<dbReference type="Proteomes" id="UP000235145">
    <property type="component" value="Unassembled WGS sequence"/>
</dbReference>
<dbReference type="EMBL" id="NBSK02000001">
    <property type="protein sequence ID" value="KAJ0228404.1"/>
    <property type="molecule type" value="Genomic_DNA"/>
</dbReference>
<reference evidence="10 11" key="1">
    <citation type="journal article" date="2017" name="Nat. Commun.">
        <title>Genome assembly with in vitro proximity ligation data and whole-genome triplication in lettuce.</title>
        <authorList>
            <person name="Reyes-Chin-Wo S."/>
            <person name="Wang Z."/>
            <person name="Yang X."/>
            <person name="Kozik A."/>
            <person name="Arikit S."/>
            <person name="Song C."/>
            <person name="Xia L."/>
            <person name="Froenicke L."/>
            <person name="Lavelle D.O."/>
            <person name="Truco M.J."/>
            <person name="Xia R."/>
            <person name="Zhu S."/>
            <person name="Xu C."/>
            <person name="Xu H."/>
            <person name="Xu X."/>
            <person name="Cox K."/>
            <person name="Korf I."/>
            <person name="Meyers B.C."/>
            <person name="Michelmore R.W."/>
        </authorList>
    </citation>
    <scope>NUCLEOTIDE SEQUENCE [LARGE SCALE GENOMIC DNA]</scope>
    <source>
        <strain evidence="11">cv. Salinas</strain>
        <tissue evidence="10">Seedlings</tissue>
    </source>
</reference>
<comment type="caution">
    <text evidence="10">The sequence shown here is derived from an EMBL/GenBank/DDBJ whole genome shotgun (WGS) entry which is preliminary data.</text>
</comment>
<keyword evidence="5" id="KW-0325">Glycoprotein</keyword>
<dbReference type="Pfam" id="PF04833">
    <property type="entry name" value="COBRA"/>
    <property type="match status" value="1"/>
</dbReference>
<evidence type="ECO:0000313" key="10">
    <source>
        <dbReference type="EMBL" id="KAJ0228404.1"/>
    </source>
</evidence>
<evidence type="ECO:0000256" key="4">
    <source>
        <dbReference type="ARBA" id="ARBA00022729"/>
    </source>
</evidence>
<organism evidence="10 11">
    <name type="scientific">Lactuca sativa</name>
    <name type="common">Garden lettuce</name>
    <dbReference type="NCBI Taxonomy" id="4236"/>
    <lineage>
        <taxon>Eukaryota</taxon>
        <taxon>Viridiplantae</taxon>
        <taxon>Streptophyta</taxon>
        <taxon>Embryophyta</taxon>
        <taxon>Tracheophyta</taxon>
        <taxon>Spermatophyta</taxon>
        <taxon>Magnoliopsida</taxon>
        <taxon>eudicotyledons</taxon>
        <taxon>Gunneridae</taxon>
        <taxon>Pentapetalae</taxon>
        <taxon>asterids</taxon>
        <taxon>campanulids</taxon>
        <taxon>Asterales</taxon>
        <taxon>Asteraceae</taxon>
        <taxon>Cichorioideae</taxon>
        <taxon>Cichorieae</taxon>
        <taxon>Lactucinae</taxon>
        <taxon>Lactuca</taxon>
    </lineage>
</organism>
<gene>
    <name evidence="10" type="ORF">LSAT_V11C100006530</name>
</gene>
<keyword evidence="3" id="KW-0336">GPI-anchor</keyword>
<comment type="similarity">
    <text evidence="2 7">Belongs to the COBRA family.</text>
</comment>
<dbReference type="GO" id="GO:0052324">
    <property type="term" value="P:plant-type cell wall cellulose biosynthetic process"/>
    <property type="evidence" value="ECO:0000318"/>
    <property type="project" value="GO_Central"/>
</dbReference>
<proteinExistence type="inferred from homology"/>
<dbReference type="GO" id="GO:0005886">
    <property type="term" value="C:plasma membrane"/>
    <property type="evidence" value="ECO:0000318"/>
    <property type="project" value="GO_Central"/>
</dbReference>
<keyword evidence="11" id="KW-1185">Reference proteome</keyword>
<dbReference type="PANTHER" id="PTHR31673:SF27">
    <property type="entry name" value="COBRA-LIKE PROTEIN"/>
    <property type="match status" value="1"/>
</dbReference>
<keyword evidence="4" id="KW-0732">Signal</keyword>
<evidence type="ECO:0000256" key="1">
    <source>
        <dbReference type="ARBA" id="ARBA00004609"/>
    </source>
</evidence>
<feature type="domain" description="COBRA C-terminal" evidence="9">
    <location>
        <begin position="223"/>
        <end position="440"/>
    </location>
</feature>
<dbReference type="AlphaFoldDB" id="A0A9R1WRG4"/>
<evidence type="ECO:0000259" key="9">
    <source>
        <dbReference type="Pfam" id="PF25079"/>
    </source>
</evidence>